<dbReference type="InterPro" id="IPR042097">
    <property type="entry name" value="Aminopeptidase_N-like_N_sf"/>
</dbReference>
<keyword evidence="17" id="KW-1185">Reference proteome</keyword>
<gene>
    <name evidence="16" type="ORF">IQ235_14250</name>
</gene>
<evidence type="ECO:0000256" key="5">
    <source>
        <dbReference type="ARBA" id="ARBA00015611"/>
    </source>
</evidence>
<dbReference type="SUPFAM" id="SSF55486">
    <property type="entry name" value="Metalloproteases ('zincins'), catalytic domain"/>
    <property type="match status" value="1"/>
</dbReference>
<comment type="cofactor">
    <cofactor evidence="2">
        <name>Zn(2+)</name>
        <dbReference type="ChEBI" id="CHEBI:29105"/>
    </cofactor>
</comment>
<evidence type="ECO:0000259" key="14">
    <source>
        <dbReference type="Pfam" id="PF01433"/>
    </source>
</evidence>
<feature type="domain" description="Peptidase M1 membrane alanine aminopeptidase" evidence="14">
    <location>
        <begin position="214"/>
        <end position="360"/>
    </location>
</feature>
<evidence type="ECO:0000256" key="1">
    <source>
        <dbReference type="ARBA" id="ARBA00000098"/>
    </source>
</evidence>
<evidence type="ECO:0000256" key="8">
    <source>
        <dbReference type="ARBA" id="ARBA00022723"/>
    </source>
</evidence>
<evidence type="ECO:0000256" key="4">
    <source>
        <dbReference type="ARBA" id="ARBA00012564"/>
    </source>
</evidence>
<dbReference type="GO" id="GO:0016285">
    <property type="term" value="F:alanyl aminopeptidase activity"/>
    <property type="evidence" value="ECO:0007669"/>
    <property type="project" value="UniProtKB-EC"/>
</dbReference>
<comment type="catalytic activity">
    <reaction evidence="1">
        <text>Release of an N-terminal amino acid, Xaa-|-Yaa- from a peptide, amide or arylamide. Xaa is preferably Ala, but may be most amino acids including Pro (slow action). When a terminal hydrophobic residue is followed by a prolyl residue, the two may be released as an intact Xaa-Pro dipeptide.</text>
        <dbReference type="EC" id="3.4.11.2"/>
    </reaction>
</comment>
<dbReference type="PANTHER" id="PTHR11533:SF174">
    <property type="entry name" value="PUROMYCIN-SENSITIVE AMINOPEPTIDASE-RELATED"/>
    <property type="match status" value="1"/>
</dbReference>
<dbReference type="PRINTS" id="PR00756">
    <property type="entry name" value="ALADIPTASE"/>
</dbReference>
<keyword evidence="9" id="KW-0378">Hydrolase</keyword>
<sequence>VEEVRIDDTEATFSRQGSELKVASATPLADGTNFTATVRYSGVPTPVSDPAIPIPLGWQKGRDGIFVVSQPSGSMSWYPVNNHPTDKATYTFRITVPKPLVVAANGVLEEAMDNGSTTTYVWQMRYPMASYLATVNISKFLRQDEESSIGVPIRNYFPEGTSPETMAAFRPTSDMMAFFSQMLGSYPYDVYGVVVVGPELGGNALETQSLSAFGSYATRETLVAHELVHQWLGNHVTVKFWEDIWLNEGFATYLPLLWIEHRYGKEAIENAMSQMYRELATLRMGPPAKIAVNQMFSPSVYHRGAWTLHALRLQVGDETFFEILKTYSQRFAGGYVTTEDFLAVVNEVSDRDLTAFLSQWLYEETLPSEDGE</sequence>
<evidence type="ECO:0000256" key="7">
    <source>
        <dbReference type="ARBA" id="ARBA00022670"/>
    </source>
</evidence>
<evidence type="ECO:0000256" key="6">
    <source>
        <dbReference type="ARBA" id="ARBA00022438"/>
    </source>
</evidence>
<feature type="non-terminal residue" evidence="16">
    <location>
        <position position="1"/>
    </location>
</feature>
<evidence type="ECO:0000256" key="11">
    <source>
        <dbReference type="ARBA" id="ARBA00023049"/>
    </source>
</evidence>
<organism evidence="16 17">
    <name type="scientific">Zarconia navalis LEGE 11467</name>
    <dbReference type="NCBI Taxonomy" id="1828826"/>
    <lineage>
        <taxon>Bacteria</taxon>
        <taxon>Bacillati</taxon>
        <taxon>Cyanobacteriota</taxon>
        <taxon>Cyanophyceae</taxon>
        <taxon>Oscillatoriophycideae</taxon>
        <taxon>Oscillatoriales</taxon>
        <taxon>Oscillatoriales incertae sedis</taxon>
        <taxon>Zarconia</taxon>
        <taxon>Zarconia navalis</taxon>
    </lineage>
</organism>
<dbReference type="GO" id="GO:0070006">
    <property type="term" value="F:metalloaminopeptidase activity"/>
    <property type="evidence" value="ECO:0007669"/>
    <property type="project" value="TreeGrafter"/>
</dbReference>
<dbReference type="InterPro" id="IPR050344">
    <property type="entry name" value="Peptidase_M1_aminopeptidases"/>
</dbReference>
<keyword evidence="11" id="KW-0482">Metalloprotease</keyword>
<evidence type="ECO:0000256" key="10">
    <source>
        <dbReference type="ARBA" id="ARBA00022833"/>
    </source>
</evidence>
<feature type="domain" description="Aminopeptidase N-like N-terminal" evidence="15">
    <location>
        <begin position="69"/>
        <end position="132"/>
    </location>
</feature>
<comment type="caution">
    <text evidence="16">The sequence shown here is derived from an EMBL/GenBank/DDBJ whole genome shotgun (WGS) entry which is preliminary data.</text>
</comment>
<proteinExistence type="inferred from homology"/>
<name>A0A928W0Z3_9CYAN</name>
<dbReference type="GO" id="GO:0005737">
    <property type="term" value="C:cytoplasm"/>
    <property type="evidence" value="ECO:0007669"/>
    <property type="project" value="TreeGrafter"/>
</dbReference>
<comment type="similarity">
    <text evidence="3">Belongs to the peptidase M1 family.</text>
</comment>
<dbReference type="AlphaFoldDB" id="A0A928W0Z3"/>
<dbReference type="GO" id="GO:0005615">
    <property type="term" value="C:extracellular space"/>
    <property type="evidence" value="ECO:0007669"/>
    <property type="project" value="TreeGrafter"/>
</dbReference>
<evidence type="ECO:0000256" key="9">
    <source>
        <dbReference type="ARBA" id="ARBA00022801"/>
    </source>
</evidence>
<dbReference type="GO" id="GO:0043171">
    <property type="term" value="P:peptide catabolic process"/>
    <property type="evidence" value="ECO:0007669"/>
    <property type="project" value="TreeGrafter"/>
</dbReference>
<dbReference type="GO" id="GO:0016020">
    <property type="term" value="C:membrane"/>
    <property type="evidence" value="ECO:0007669"/>
    <property type="project" value="TreeGrafter"/>
</dbReference>
<keyword evidence="8" id="KW-0479">Metal-binding</keyword>
<evidence type="ECO:0000256" key="13">
    <source>
        <dbReference type="ARBA" id="ARBA00031533"/>
    </source>
</evidence>
<evidence type="ECO:0000256" key="2">
    <source>
        <dbReference type="ARBA" id="ARBA00001947"/>
    </source>
</evidence>
<evidence type="ECO:0000256" key="3">
    <source>
        <dbReference type="ARBA" id="ARBA00010136"/>
    </source>
</evidence>
<dbReference type="Proteomes" id="UP000621799">
    <property type="component" value="Unassembled WGS sequence"/>
</dbReference>
<dbReference type="EMBL" id="JADEXN010000270">
    <property type="protein sequence ID" value="MBE9041941.1"/>
    <property type="molecule type" value="Genomic_DNA"/>
</dbReference>
<reference evidence="16" key="1">
    <citation type="submission" date="2020-10" db="EMBL/GenBank/DDBJ databases">
        <authorList>
            <person name="Castelo-Branco R."/>
            <person name="Eusebio N."/>
            <person name="Adriana R."/>
            <person name="Vieira A."/>
            <person name="Brugerolle De Fraissinette N."/>
            <person name="Rezende De Castro R."/>
            <person name="Schneider M.P."/>
            <person name="Vasconcelos V."/>
            <person name="Leao P.N."/>
        </authorList>
    </citation>
    <scope>NUCLEOTIDE SEQUENCE</scope>
    <source>
        <strain evidence="16">LEGE 11467</strain>
    </source>
</reference>
<dbReference type="EC" id="3.4.11.2" evidence="4"/>
<dbReference type="CDD" id="cd09603">
    <property type="entry name" value="M1_APN_like"/>
    <property type="match status" value="1"/>
</dbReference>
<evidence type="ECO:0000259" key="15">
    <source>
        <dbReference type="Pfam" id="PF17900"/>
    </source>
</evidence>
<dbReference type="InterPro" id="IPR014782">
    <property type="entry name" value="Peptidase_M1_dom"/>
</dbReference>
<evidence type="ECO:0000313" key="17">
    <source>
        <dbReference type="Proteomes" id="UP000621799"/>
    </source>
</evidence>
<dbReference type="GO" id="GO:0008270">
    <property type="term" value="F:zinc ion binding"/>
    <property type="evidence" value="ECO:0007669"/>
    <property type="project" value="InterPro"/>
</dbReference>
<evidence type="ECO:0000256" key="12">
    <source>
        <dbReference type="ARBA" id="ARBA00029811"/>
    </source>
</evidence>
<evidence type="ECO:0000313" key="16">
    <source>
        <dbReference type="EMBL" id="MBE9041941.1"/>
    </source>
</evidence>
<dbReference type="InterPro" id="IPR045357">
    <property type="entry name" value="Aminopeptidase_N-like_N"/>
</dbReference>
<keyword evidence="10" id="KW-0862">Zinc</keyword>
<dbReference type="SUPFAM" id="SSF63737">
    <property type="entry name" value="Leukotriene A4 hydrolase N-terminal domain"/>
    <property type="match status" value="1"/>
</dbReference>
<dbReference type="InterPro" id="IPR001930">
    <property type="entry name" value="Peptidase_M1"/>
</dbReference>
<dbReference type="Gene3D" id="1.10.390.10">
    <property type="entry name" value="Neutral Protease Domain 2"/>
    <property type="match status" value="1"/>
</dbReference>
<protein>
    <recommendedName>
        <fullName evidence="5">Aminopeptidase N</fullName>
        <ecNumber evidence="4">3.4.11.2</ecNumber>
    </recommendedName>
    <alternativeName>
        <fullName evidence="12">Alanine aminopeptidase</fullName>
    </alternativeName>
    <alternativeName>
        <fullName evidence="13">Lysyl aminopeptidase</fullName>
    </alternativeName>
</protein>
<dbReference type="Pfam" id="PF17900">
    <property type="entry name" value="Peptidase_M1_N"/>
    <property type="match status" value="1"/>
</dbReference>
<dbReference type="Gene3D" id="2.60.40.1730">
    <property type="entry name" value="tricorn interacting facor f3 domain"/>
    <property type="match status" value="1"/>
</dbReference>
<dbReference type="GO" id="GO:0042277">
    <property type="term" value="F:peptide binding"/>
    <property type="evidence" value="ECO:0007669"/>
    <property type="project" value="TreeGrafter"/>
</dbReference>
<dbReference type="Pfam" id="PF01433">
    <property type="entry name" value="Peptidase_M1"/>
    <property type="match status" value="1"/>
</dbReference>
<dbReference type="PANTHER" id="PTHR11533">
    <property type="entry name" value="PROTEASE M1 ZINC METALLOPROTEASE"/>
    <property type="match status" value="1"/>
</dbReference>
<dbReference type="GO" id="GO:0006508">
    <property type="term" value="P:proteolysis"/>
    <property type="evidence" value="ECO:0007669"/>
    <property type="project" value="UniProtKB-KW"/>
</dbReference>
<keyword evidence="7" id="KW-0645">Protease</keyword>
<dbReference type="InterPro" id="IPR027268">
    <property type="entry name" value="Peptidase_M4/M1_CTD_sf"/>
</dbReference>
<accession>A0A928W0Z3</accession>
<keyword evidence="6" id="KW-0031">Aminopeptidase</keyword>
<dbReference type="RefSeq" id="WP_264322130.1">
    <property type="nucleotide sequence ID" value="NZ_JADEXN010000270.1"/>
</dbReference>